<protein>
    <recommendedName>
        <fullName evidence="4">DUF2147 domain-containing protein</fullName>
    </recommendedName>
</protein>
<evidence type="ECO:0000313" key="3">
    <source>
        <dbReference type="Proteomes" id="UP000587415"/>
    </source>
</evidence>
<gene>
    <name evidence="2" type="ORF">GGQ87_000196</name>
</gene>
<accession>A0A7X6BLI1</accession>
<proteinExistence type="predicted"/>
<feature type="chain" id="PRO_5031372939" description="DUF2147 domain-containing protein" evidence="1">
    <location>
        <begin position="24"/>
        <end position="139"/>
    </location>
</feature>
<feature type="signal peptide" evidence="1">
    <location>
        <begin position="1"/>
        <end position="23"/>
    </location>
</feature>
<dbReference type="EMBL" id="JAATJM010000001">
    <property type="protein sequence ID" value="NJC39938.1"/>
    <property type="molecule type" value="Genomic_DNA"/>
</dbReference>
<organism evidence="2 3">
    <name type="scientific">Brevundimonas alba</name>
    <dbReference type="NCBI Taxonomy" id="74314"/>
    <lineage>
        <taxon>Bacteria</taxon>
        <taxon>Pseudomonadati</taxon>
        <taxon>Pseudomonadota</taxon>
        <taxon>Alphaproteobacteria</taxon>
        <taxon>Caulobacterales</taxon>
        <taxon>Caulobacteraceae</taxon>
        <taxon>Brevundimonas</taxon>
    </lineage>
</organism>
<evidence type="ECO:0000256" key="1">
    <source>
        <dbReference type="SAM" id="SignalP"/>
    </source>
</evidence>
<dbReference type="Proteomes" id="UP000587415">
    <property type="component" value="Unassembled WGS sequence"/>
</dbReference>
<evidence type="ECO:0008006" key="4">
    <source>
        <dbReference type="Google" id="ProtNLM"/>
    </source>
</evidence>
<keyword evidence="3" id="KW-1185">Reference proteome</keyword>
<dbReference type="RefSeq" id="WP_168044866.1">
    <property type="nucleotide sequence ID" value="NZ_JAATJM010000001.1"/>
</dbReference>
<keyword evidence="1" id="KW-0732">Signal</keyword>
<dbReference type="AlphaFoldDB" id="A0A7X6BLI1"/>
<name>A0A7X6BLI1_9CAUL</name>
<reference evidence="2 3" key="1">
    <citation type="submission" date="2020-03" db="EMBL/GenBank/DDBJ databases">
        <title>Genomic Encyclopedia of Type Strains, Phase IV (KMG-IV): sequencing the most valuable type-strain genomes for metagenomic binning, comparative biology and taxonomic classification.</title>
        <authorList>
            <person name="Goeker M."/>
        </authorList>
    </citation>
    <scope>NUCLEOTIDE SEQUENCE [LARGE SCALE GENOMIC DNA]</scope>
    <source>
        <strain evidence="2 3">DSM 4736</strain>
    </source>
</reference>
<sequence>MAFKWLSLVALTLALSPAPEVGADGHDRQFSGVWLLQFEGSTFVEGATATPTEPLPVAATDWLDYPFDQPRLDELVEEPGYDDDRGCYTIQPFLVTFIGHRIQRPFGAGHMGLWRSQVTVHRTVSFERLGPAFCYGDRP</sequence>
<evidence type="ECO:0000313" key="2">
    <source>
        <dbReference type="EMBL" id="NJC39938.1"/>
    </source>
</evidence>
<comment type="caution">
    <text evidence="2">The sequence shown here is derived from an EMBL/GenBank/DDBJ whole genome shotgun (WGS) entry which is preliminary data.</text>
</comment>